<sequence length="303" mass="35356">MLFFVLRKPKQRALKKLKQFKFVAENCRRSVEGKKPLLDKKKEFWKMCGRFFPPFYPSPKPAPRNTYERMYTHGTRENDLLRIVLSFLICEIVGILFFVSIALKYAAFPSRYRFCSVRLKLGVYVSIIAQCVLGIMIPFPALRAVILVAVTKLLTSRLRSIILMFIISWSFQVPAMNTTRNLQMLAESVSCVRDSAIDVSNSLVDEANMQSNKFSAAGVREQARFFTQQLINFRDTIRRLQSTVARYARQAKDYLVQLISVKKYCQRFFIGPYYFVSFDLSRFLAHARDCTLRFRTRQQPHKS</sequence>
<gene>
    <name evidence="2" type="ORF">GPUH_LOCUS13273</name>
</gene>
<evidence type="ECO:0000313" key="2">
    <source>
        <dbReference type="EMBL" id="VDN21960.1"/>
    </source>
</evidence>
<name>A0A183DX32_9BILA</name>
<organism evidence="4">
    <name type="scientific">Gongylonema pulchrum</name>
    <dbReference type="NCBI Taxonomy" id="637853"/>
    <lineage>
        <taxon>Eukaryota</taxon>
        <taxon>Metazoa</taxon>
        <taxon>Ecdysozoa</taxon>
        <taxon>Nematoda</taxon>
        <taxon>Chromadorea</taxon>
        <taxon>Rhabditida</taxon>
        <taxon>Spirurina</taxon>
        <taxon>Spiruromorpha</taxon>
        <taxon>Spiruroidea</taxon>
        <taxon>Gongylonematidae</taxon>
        <taxon>Gongylonema</taxon>
    </lineage>
</organism>
<keyword evidence="1" id="KW-0812">Transmembrane</keyword>
<keyword evidence="3" id="KW-1185">Reference proteome</keyword>
<evidence type="ECO:0000313" key="4">
    <source>
        <dbReference type="WBParaSite" id="GPUH_0001328801-mRNA-1"/>
    </source>
</evidence>
<keyword evidence="1" id="KW-1133">Transmembrane helix</keyword>
<reference evidence="2 3" key="2">
    <citation type="submission" date="2018-11" db="EMBL/GenBank/DDBJ databases">
        <authorList>
            <consortium name="Pathogen Informatics"/>
        </authorList>
    </citation>
    <scope>NUCLEOTIDE SEQUENCE [LARGE SCALE GENOMIC DNA]</scope>
</reference>
<keyword evidence="1" id="KW-0472">Membrane</keyword>
<evidence type="ECO:0000313" key="3">
    <source>
        <dbReference type="Proteomes" id="UP000271098"/>
    </source>
</evidence>
<dbReference type="Proteomes" id="UP000271098">
    <property type="component" value="Unassembled WGS sequence"/>
</dbReference>
<dbReference type="PANTHER" id="PTHR21041:SF9">
    <property type="entry name" value="DENDRITIC CELL-SPECIFIC TRANSMEMBRANE PROTEIN-LIKE DOMAIN-CONTAINING PROTEIN"/>
    <property type="match status" value="1"/>
</dbReference>
<reference evidence="4" key="1">
    <citation type="submission" date="2016-06" db="UniProtKB">
        <authorList>
            <consortium name="WormBaseParasite"/>
        </authorList>
    </citation>
    <scope>IDENTIFICATION</scope>
</reference>
<dbReference type="InterPro" id="IPR051856">
    <property type="entry name" value="CSR-E3_Ligase_Protein"/>
</dbReference>
<dbReference type="PANTHER" id="PTHR21041">
    <property type="entry name" value="DENDRITIC CELL-SPECIFIC TRANSMEMBRANE PROTEIN"/>
    <property type="match status" value="1"/>
</dbReference>
<feature type="transmembrane region" description="Helical" evidence="1">
    <location>
        <begin position="158"/>
        <end position="176"/>
    </location>
</feature>
<dbReference type="WBParaSite" id="GPUH_0001328801-mRNA-1">
    <property type="protein sequence ID" value="GPUH_0001328801-mRNA-1"/>
    <property type="gene ID" value="GPUH_0001328801"/>
</dbReference>
<evidence type="ECO:0000256" key="1">
    <source>
        <dbReference type="SAM" id="Phobius"/>
    </source>
</evidence>
<feature type="transmembrane region" description="Helical" evidence="1">
    <location>
        <begin position="80"/>
        <end position="103"/>
    </location>
</feature>
<dbReference type="OrthoDB" id="5985669at2759"/>
<proteinExistence type="predicted"/>
<dbReference type="AlphaFoldDB" id="A0A183DX32"/>
<protein>
    <submittedName>
        <fullName evidence="4">DC_STAMP domain-containing protein</fullName>
    </submittedName>
</protein>
<feature type="transmembrane region" description="Helical" evidence="1">
    <location>
        <begin position="123"/>
        <end position="146"/>
    </location>
</feature>
<dbReference type="EMBL" id="UYRT01080066">
    <property type="protein sequence ID" value="VDN21960.1"/>
    <property type="molecule type" value="Genomic_DNA"/>
</dbReference>
<accession>A0A183DX32</accession>